<dbReference type="Proteomes" id="UP000789508">
    <property type="component" value="Unassembled WGS sequence"/>
</dbReference>
<name>A0A9N9IJY1_9GLOM</name>
<gene>
    <name evidence="1" type="ORF">ALEPTO_LOCUS12942</name>
</gene>
<organism evidence="1 2">
    <name type="scientific">Ambispora leptoticha</name>
    <dbReference type="NCBI Taxonomy" id="144679"/>
    <lineage>
        <taxon>Eukaryota</taxon>
        <taxon>Fungi</taxon>
        <taxon>Fungi incertae sedis</taxon>
        <taxon>Mucoromycota</taxon>
        <taxon>Glomeromycotina</taxon>
        <taxon>Glomeromycetes</taxon>
        <taxon>Archaeosporales</taxon>
        <taxon>Ambisporaceae</taxon>
        <taxon>Ambispora</taxon>
    </lineage>
</organism>
<comment type="caution">
    <text evidence="1">The sequence shown here is derived from an EMBL/GenBank/DDBJ whole genome shotgun (WGS) entry which is preliminary data.</text>
</comment>
<evidence type="ECO:0000313" key="1">
    <source>
        <dbReference type="EMBL" id="CAG8740374.1"/>
    </source>
</evidence>
<dbReference type="EMBL" id="CAJVPS010034930">
    <property type="protein sequence ID" value="CAG8740374.1"/>
    <property type="molecule type" value="Genomic_DNA"/>
</dbReference>
<protein>
    <submittedName>
        <fullName evidence="1">9057_t:CDS:1</fullName>
    </submittedName>
</protein>
<accession>A0A9N9IJY1</accession>
<evidence type="ECO:0000313" key="2">
    <source>
        <dbReference type="Proteomes" id="UP000789508"/>
    </source>
</evidence>
<sequence length="80" mass="9097">RTVIAAKYMLDKLLEESVKQVILSNSSNIEYIAKTLTIEDESKIMSIEVLAYGYVVEALSKAEAKGYLENKIKKWAERAR</sequence>
<keyword evidence="2" id="KW-1185">Reference proteome</keyword>
<reference evidence="1" key="1">
    <citation type="submission" date="2021-06" db="EMBL/GenBank/DDBJ databases">
        <authorList>
            <person name="Kallberg Y."/>
            <person name="Tangrot J."/>
            <person name="Rosling A."/>
        </authorList>
    </citation>
    <scope>NUCLEOTIDE SEQUENCE</scope>
    <source>
        <strain evidence="1">FL130A</strain>
    </source>
</reference>
<feature type="non-terminal residue" evidence="1">
    <location>
        <position position="1"/>
    </location>
</feature>
<dbReference type="AlphaFoldDB" id="A0A9N9IJY1"/>
<proteinExistence type="predicted"/>